<evidence type="ECO:0000259" key="2">
    <source>
        <dbReference type="Pfam" id="PF09524"/>
    </source>
</evidence>
<dbReference type="InterPro" id="IPR011741">
    <property type="entry name" value="Phg_2220_C"/>
</dbReference>
<dbReference type="RefSeq" id="WP_265590873.1">
    <property type="nucleotide sequence ID" value="NZ_BQKC01000001.1"/>
</dbReference>
<reference evidence="3" key="1">
    <citation type="journal article" date="2022" name="Int. J. Syst. Evol. Microbiol.">
        <title>Granulimonas faecalis gen. nov., sp. nov., and Leptogranulimonas caecicola gen. nov., sp. nov., novel lactate-producing Atopobiaceae bacteria isolated from mouse intestines, and an emended description of the family Atopobiaceae.</title>
        <authorList>
            <person name="Morinaga K."/>
            <person name="Kusada H."/>
            <person name="Sakamoto S."/>
            <person name="Murakami T."/>
            <person name="Toyoda A."/>
            <person name="Mori H."/>
            <person name="Meng X.Y."/>
            <person name="Takashino M."/>
            <person name="Murotomi K."/>
            <person name="Tamaki H."/>
        </authorList>
    </citation>
    <scope>NUCLEOTIDE SEQUENCE</scope>
    <source>
        <strain evidence="3">OPF53</strain>
    </source>
</reference>
<dbReference type="Pfam" id="PF09524">
    <property type="entry name" value="Phg_2220_C"/>
    <property type="match status" value="1"/>
</dbReference>
<organism evidence="3 4">
    <name type="scientific">Granulimonas faecalis</name>
    <dbReference type="NCBI Taxonomy" id="2894155"/>
    <lineage>
        <taxon>Bacteria</taxon>
        <taxon>Bacillati</taxon>
        <taxon>Actinomycetota</taxon>
        <taxon>Coriobacteriia</taxon>
        <taxon>Coriobacteriales</taxon>
        <taxon>Kribbibacteriaceae</taxon>
        <taxon>Granulimonas</taxon>
    </lineage>
</organism>
<evidence type="ECO:0000256" key="1">
    <source>
        <dbReference type="SAM" id="MobiDB-lite"/>
    </source>
</evidence>
<feature type="region of interest" description="Disordered" evidence="1">
    <location>
        <begin position="129"/>
        <end position="166"/>
    </location>
</feature>
<comment type="caution">
    <text evidence="3">The sequence shown here is derived from an EMBL/GenBank/DDBJ whole genome shotgun (WGS) entry which is preliminary data.</text>
</comment>
<accession>A0AAV5B278</accession>
<evidence type="ECO:0000313" key="3">
    <source>
        <dbReference type="EMBL" id="GJM55655.1"/>
    </source>
</evidence>
<proteinExistence type="predicted"/>
<gene>
    <name evidence="3" type="ORF">ATOP_13100</name>
</gene>
<dbReference type="NCBIfam" id="TIGR02220">
    <property type="entry name" value="phg_TIGR02220"/>
    <property type="match status" value="1"/>
</dbReference>
<dbReference type="AlphaFoldDB" id="A0AAV5B278"/>
<feature type="compositionally biased region" description="Basic and acidic residues" evidence="1">
    <location>
        <begin position="135"/>
        <end position="155"/>
    </location>
</feature>
<evidence type="ECO:0000313" key="4">
    <source>
        <dbReference type="Proteomes" id="UP001055025"/>
    </source>
</evidence>
<sequence>MGVTIQEDMYEAAEFMPPEQRQPFIAALVAFGLSGVLPDEGEPWYPTFHVCRRRLEMSAKRSNGGRKSVAKRWANRQEEGTSIGTYKDTDEGTSIGTYKDTDEGTNDRCRVGTNDRCRVGTNDRCRVGTNSTEVSRGENEVRMRSGEESSKRIESGTDDGGSPMPDGPVPYGAIVGRLNQRAGADYRPSSRATRRLIDARWREGYRLPDFEAVVDAKCSEWAGTEMAKYLRPQTLFGTKFEAYRSQASMDRGGGAPDGWYDFASLDAE</sequence>
<dbReference type="Proteomes" id="UP001055025">
    <property type="component" value="Unassembled WGS sequence"/>
</dbReference>
<protein>
    <recommendedName>
        <fullName evidence="2">Phage conserved hypothetical protein C-terminal domain-containing protein</fullName>
    </recommendedName>
</protein>
<feature type="domain" description="Phage conserved hypothetical protein C-terminal" evidence="2">
    <location>
        <begin position="174"/>
        <end position="243"/>
    </location>
</feature>
<name>A0AAV5B278_9ACTN</name>
<keyword evidence="4" id="KW-1185">Reference proteome</keyword>
<dbReference type="EMBL" id="BQKC01000001">
    <property type="protein sequence ID" value="GJM55655.1"/>
    <property type="molecule type" value="Genomic_DNA"/>
</dbReference>